<dbReference type="Gene3D" id="2.60.40.1180">
    <property type="entry name" value="Golgi alpha-mannosidase II"/>
    <property type="match status" value="1"/>
</dbReference>
<dbReference type="Pfam" id="PF02806">
    <property type="entry name" value="Alpha-amylase_C"/>
    <property type="match status" value="1"/>
</dbReference>
<evidence type="ECO:0000256" key="4">
    <source>
        <dbReference type="ARBA" id="ARBA00012541"/>
    </source>
</evidence>
<dbReference type="Proteomes" id="UP000518300">
    <property type="component" value="Unassembled WGS sequence"/>
</dbReference>
<dbReference type="PIRSF" id="PIRSF000463">
    <property type="entry name" value="GlgB"/>
    <property type="match status" value="1"/>
</dbReference>
<comment type="similarity">
    <text evidence="3">Belongs to the glycosyl hydrolase 13 family. GlgB subfamily.</text>
</comment>
<dbReference type="InterPro" id="IPR014756">
    <property type="entry name" value="Ig_E-set"/>
</dbReference>
<dbReference type="PROSITE" id="PS51257">
    <property type="entry name" value="PROKAR_LIPOPROTEIN"/>
    <property type="match status" value="1"/>
</dbReference>
<dbReference type="InterPro" id="IPR006048">
    <property type="entry name" value="A-amylase/branching_C"/>
</dbReference>
<dbReference type="AlphaFoldDB" id="A0A848L459"/>
<dbReference type="Gene3D" id="2.60.40.10">
    <property type="entry name" value="Immunoglobulins"/>
    <property type="match status" value="1"/>
</dbReference>
<keyword evidence="10" id="KW-1185">Reference proteome</keyword>
<comment type="catalytic activity">
    <reaction evidence="1">
        <text>Transfers a segment of a (1-&gt;4)-alpha-D-glucan chain to a primary hydroxy group in a similar glucan chain.</text>
        <dbReference type="EC" id="2.4.1.18"/>
    </reaction>
</comment>
<dbReference type="SUPFAM" id="SSF81296">
    <property type="entry name" value="E set domains"/>
    <property type="match status" value="1"/>
</dbReference>
<protein>
    <recommendedName>
        <fullName evidence="4">1,4-alpha-glucan branching enzyme</fullName>
        <ecNumber evidence="4">2.4.1.18</ecNumber>
    </recommendedName>
</protein>
<comment type="caution">
    <text evidence="9">The sequence shown here is derived from an EMBL/GenBank/DDBJ whole genome shotgun (WGS) entry which is preliminary data.</text>
</comment>
<evidence type="ECO:0000256" key="6">
    <source>
        <dbReference type="ARBA" id="ARBA00023277"/>
    </source>
</evidence>
<dbReference type="PANTHER" id="PTHR43651:SF11">
    <property type="entry name" value="MALTO-OLIGOSYLTREHALOSE TREHALOHYDROLASE"/>
    <property type="match status" value="1"/>
</dbReference>
<keyword evidence="6" id="KW-0119">Carbohydrate metabolism</keyword>
<evidence type="ECO:0000256" key="2">
    <source>
        <dbReference type="ARBA" id="ARBA00002953"/>
    </source>
</evidence>
<proteinExistence type="inferred from homology"/>
<dbReference type="GO" id="GO:0003844">
    <property type="term" value="F:1,4-alpha-glucan branching enzyme activity"/>
    <property type="evidence" value="ECO:0007669"/>
    <property type="project" value="UniProtKB-EC"/>
</dbReference>
<evidence type="ECO:0000313" key="10">
    <source>
        <dbReference type="Proteomes" id="UP000518300"/>
    </source>
</evidence>
<dbReference type="InterPro" id="IPR013780">
    <property type="entry name" value="Glyco_hydro_b"/>
</dbReference>
<dbReference type="GO" id="GO:0043169">
    <property type="term" value="F:cation binding"/>
    <property type="evidence" value="ECO:0007669"/>
    <property type="project" value="InterPro"/>
</dbReference>
<dbReference type="EC" id="2.4.1.18" evidence="4"/>
<evidence type="ECO:0000256" key="5">
    <source>
        <dbReference type="ARBA" id="ARBA00022679"/>
    </source>
</evidence>
<dbReference type="InterPro" id="IPR006047">
    <property type="entry name" value="GH13_cat_dom"/>
</dbReference>
<dbReference type="CDD" id="cd11325">
    <property type="entry name" value="AmyAc_GTHase"/>
    <property type="match status" value="1"/>
</dbReference>
<dbReference type="EMBL" id="JABBJJ010000007">
    <property type="protein sequence ID" value="NMO13750.1"/>
    <property type="molecule type" value="Genomic_DNA"/>
</dbReference>
<dbReference type="GO" id="GO:0004553">
    <property type="term" value="F:hydrolase activity, hydrolyzing O-glycosyl compounds"/>
    <property type="evidence" value="ECO:0007669"/>
    <property type="project" value="InterPro"/>
</dbReference>
<dbReference type="InterPro" id="IPR004193">
    <property type="entry name" value="Glyco_hydro_13_N"/>
</dbReference>
<feature type="active site" description="Nucleophile" evidence="7">
    <location>
        <position position="318"/>
    </location>
</feature>
<evidence type="ECO:0000256" key="1">
    <source>
        <dbReference type="ARBA" id="ARBA00000826"/>
    </source>
</evidence>
<dbReference type="InterPro" id="IPR037439">
    <property type="entry name" value="Branching_enzy"/>
</dbReference>
<feature type="active site" description="Proton donor" evidence="7">
    <location>
        <position position="358"/>
    </location>
</feature>
<keyword evidence="5" id="KW-0808">Transferase</keyword>
<evidence type="ECO:0000259" key="8">
    <source>
        <dbReference type="SMART" id="SM00642"/>
    </source>
</evidence>
<organism evidence="9 10">
    <name type="scientific">Pyxidicoccus fallax</name>
    <dbReference type="NCBI Taxonomy" id="394095"/>
    <lineage>
        <taxon>Bacteria</taxon>
        <taxon>Pseudomonadati</taxon>
        <taxon>Myxococcota</taxon>
        <taxon>Myxococcia</taxon>
        <taxon>Myxococcales</taxon>
        <taxon>Cystobacterineae</taxon>
        <taxon>Myxococcaceae</taxon>
        <taxon>Pyxidicoccus</taxon>
    </lineage>
</organism>
<dbReference type="InterPro" id="IPR013783">
    <property type="entry name" value="Ig-like_fold"/>
</dbReference>
<dbReference type="Pfam" id="PF00128">
    <property type="entry name" value="Alpha-amylase"/>
    <property type="match status" value="1"/>
</dbReference>
<evidence type="ECO:0000313" key="9">
    <source>
        <dbReference type="EMBL" id="NMO13750.1"/>
    </source>
</evidence>
<dbReference type="RefSeq" id="WP_169343033.1">
    <property type="nucleotide sequence ID" value="NZ_JABBJJ010000007.1"/>
</dbReference>
<name>A0A848L459_9BACT</name>
<dbReference type="Gene3D" id="3.20.20.80">
    <property type="entry name" value="Glycosidases"/>
    <property type="match status" value="1"/>
</dbReference>
<dbReference type="SUPFAM" id="SSF51445">
    <property type="entry name" value="(Trans)glycosidases"/>
    <property type="match status" value="1"/>
</dbReference>
<accession>A0A848L459</accession>
<dbReference type="GO" id="GO:0005978">
    <property type="term" value="P:glycogen biosynthetic process"/>
    <property type="evidence" value="ECO:0007669"/>
    <property type="project" value="InterPro"/>
</dbReference>
<gene>
    <name evidence="9" type="ORF">HG543_02575</name>
</gene>
<comment type="function">
    <text evidence="2">Catalyzes the formation of the alpha-1,6-glucosidic linkages in glycogen by scission of a 1,4-alpha-linked oligosaccharide from growing alpha-1,4-glucan chains and the subsequent attachment of the oligosaccharide to the alpha-1,6 position.</text>
</comment>
<dbReference type="InterPro" id="IPR017853">
    <property type="entry name" value="GH"/>
</dbReference>
<evidence type="ECO:0000256" key="3">
    <source>
        <dbReference type="ARBA" id="ARBA00009000"/>
    </source>
</evidence>
<dbReference type="Pfam" id="PF02922">
    <property type="entry name" value="CBM_48"/>
    <property type="match status" value="1"/>
</dbReference>
<feature type="domain" description="Glycosyl hydrolase family 13 catalytic" evidence="8">
    <location>
        <begin position="159"/>
        <end position="516"/>
    </location>
</feature>
<sequence length="632" mass="70740">MRYGNRWSALLLAGWLVGCGESGLDPQQGAGQELGQVTQKLSASTRPGMGATVYPGGTTFRVWAPNAQRVWVKGSFNWSGIELGNEFNGNFSGDVAGAGHGQDYYYTIQNQWGSYHDRKDPRSAWQYNSTSDSKILDHNNYVWRNSFSTPGFNEMVIYEMHVGTFVDSPGGNPGHWQSAMTRLDYLKDLGVNMIQVMPVMEFPGDFSWGYNPSFPFAPESVYGHPNYMKEFVDQAHARGIGVIFDVVHNHYGPTDLPHTCFNGDCMGANGQYFYTDWRKSTPWGDTRPDYGRAEVRSYIRDSMMSLLHAYRGDGLRWDATKYMRTSDGSAEIPDAWRVFRSINREINANQPWKISIAEDFGGGDSITNASTSDTSGGADFDAQWAGEFVHPIRKAVIESNDANRDMFAVRNAITQRFSGRHTSRIIYSESHDEVANGHARVPEEIWPGNAGSWEAKKRSTLAAGIVFTSPGIPMIFQGQEFLEDGYFQDTDPLDWYKNDVTYSGIRLMYRDLIRMRRNWFNNTRGLRGGNVNVHHVNNTGKVIAYHRWESGGPGDDVIIVANFSKTYFPSYNIGFPRGGTWYARFNSDANVYSSNFGNTATLNTVAYSGGKDGMGYNGSFAIGPYSVVIFSQ</sequence>
<dbReference type="PANTHER" id="PTHR43651">
    <property type="entry name" value="1,4-ALPHA-GLUCAN-BRANCHING ENZYME"/>
    <property type="match status" value="1"/>
</dbReference>
<dbReference type="SUPFAM" id="SSF51011">
    <property type="entry name" value="Glycosyl hydrolase domain"/>
    <property type="match status" value="1"/>
</dbReference>
<evidence type="ECO:0000256" key="7">
    <source>
        <dbReference type="PIRSR" id="PIRSR000463-1"/>
    </source>
</evidence>
<reference evidence="9 10" key="1">
    <citation type="submission" date="2020-04" db="EMBL/GenBank/DDBJ databases">
        <title>Draft genome of Pyxidicoccus fallax type strain.</title>
        <authorList>
            <person name="Whitworth D.E."/>
        </authorList>
    </citation>
    <scope>NUCLEOTIDE SEQUENCE [LARGE SCALE GENOMIC DNA]</scope>
    <source>
        <strain evidence="9 10">DSM 14698</strain>
    </source>
</reference>
<dbReference type="SMART" id="SM00642">
    <property type="entry name" value="Aamy"/>
    <property type="match status" value="1"/>
</dbReference>